<comment type="caution">
    <text evidence="6">The sequence shown here is derived from an EMBL/GenBank/DDBJ whole genome shotgun (WGS) entry which is preliminary data.</text>
</comment>
<dbReference type="InterPro" id="IPR003439">
    <property type="entry name" value="ABC_transporter-like_ATP-bd"/>
</dbReference>
<dbReference type="CDD" id="cd03293">
    <property type="entry name" value="ABC_NrtD_SsuB_transporters"/>
    <property type="match status" value="1"/>
</dbReference>
<evidence type="ECO:0000256" key="1">
    <source>
        <dbReference type="ARBA" id="ARBA00005417"/>
    </source>
</evidence>
<dbReference type="InterPro" id="IPR017871">
    <property type="entry name" value="ABC_transporter-like_CS"/>
</dbReference>
<evidence type="ECO:0000256" key="4">
    <source>
        <dbReference type="ARBA" id="ARBA00022840"/>
    </source>
</evidence>
<accession>W1S0I2</accession>
<feature type="domain" description="ABC transporter" evidence="5">
    <location>
        <begin position="27"/>
        <end position="259"/>
    </location>
</feature>
<gene>
    <name evidence="6" type="ORF">D104_02150</name>
</gene>
<evidence type="ECO:0000313" key="7">
    <source>
        <dbReference type="Proteomes" id="UP000018857"/>
    </source>
</evidence>
<keyword evidence="7" id="KW-1185">Reference proteome</keyword>
<dbReference type="PATRIC" id="fig|1208321.3.peg.440"/>
<name>W1S0I2_9GAMM</name>
<dbReference type="InterPro" id="IPR027417">
    <property type="entry name" value="P-loop_NTPase"/>
</dbReference>
<dbReference type="SUPFAM" id="SSF52540">
    <property type="entry name" value="P-loop containing nucleoside triphosphate hydrolases"/>
    <property type="match status" value="1"/>
</dbReference>
<keyword evidence="2" id="KW-0813">Transport</keyword>
<proteinExistence type="inferred from homology"/>
<dbReference type="PANTHER" id="PTHR42788:SF13">
    <property type="entry name" value="ALIPHATIC SULFONATES IMPORT ATP-BINDING PROTEIN SSUB"/>
    <property type="match status" value="1"/>
</dbReference>
<evidence type="ECO:0000259" key="5">
    <source>
        <dbReference type="PROSITE" id="PS50893"/>
    </source>
</evidence>
<reference evidence="6 7" key="1">
    <citation type="journal article" date="2014" name="Genome Announc.">
        <title>Draft Genome Sequence of Marinomonas sp. Strain D104, a Polycyclic Aromatic Hydrocarbon-Degrading Bacterium from the Deep-Sea Sediment of the Arctic Ocean.</title>
        <authorList>
            <person name="Dong C."/>
            <person name="Bai X."/>
            <person name="Lai Q."/>
            <person name="Xie Y."/>
            <person name="Chen X."/>
            <person name="Shao Z."/>
        </authorList>
    </citation>
    <scope>NUCLEOTIDE SEQUENCE [LARGE SCALE GENOMIC DNA]</scope>
    <source>
        <strain evidence="6 7">D104</strain>
    </source>
</reference>
<dbReference type="RefSeq" id="WP_024022653.1">
    <property type="nucleotide sequence ID" value="NZ_AYOZ01000001.1"/>
</dbReference>
<dbReference type="GO" id="GO:0005524">
    <property type="term" value="F:ATP binding"/>
    <property type="evidence" value="ECO:0007669"/>
    <property type="project" value="UniProtKB-KW"/>
</dbReference>
<dbReference type="eggNOG" id="COG1116">
    <property type="taxonomic scope" value="Bacteria"/>
</dbReference>
<dbReference type="PANTHER" id="PTHR42788">
    <property type="entry name" value="TAURINE IMPORT ATP-BINDING PROTEIN-RELATED"/>
    <property type="match status" value="1"/>
</dbReference>
<keyword evidence="3" id="KW-0547">Nucleotide-binding</keyword>
<evidence type="ECO:0000313" key="6">
    <source>
        <dbReference type="EMBL" id="ETI62565.1"/>
    </source>
</evidence>
<dbReference type="Gene3D" id="3.40.50.300">
    <property type="entry name" value="P-loop containing nucleotide triphosphate hydrolases"/>
    <property type="match status" value="1"/>
</dbReference>
<dbReference type="GO" id="GO:0016887">
    <property type="term" value="F:ATP hydrolysis activity"/>
    <property type="evidence" value="ECO:0007669"/>
    <property type="project" value="InterPro"/>
</dbReference>
<evidence type="ECO:0000256" key="3">
    <source>
        <dbReference type="ARBA" id="ARBA00022741"/>
    </source>
</evidence>
<dbReference type="InterPro" id="IPR003593">
    <property type="entry name" value="AAA+_ATPase"/>
</dbReference>
<keyword evidence="4 6" id="KW-0067">ATP-binding</keyword>
<sequence length="279" mass="31291">MEDKTHISKTHFQDAEEFNIGKQAAYVSMKGVGHKYDLHPDTPMVVQDIDLDIHRHEFVAVVGPSGCGKSTLLRMVAGLLIPSHGDVSVFNLPVTEPRDDVGIVFQKANLLPWLTVRKNVLFPLKHKYGRYSASDEKRANELLDMAGLTQFADKMPDELSGGMQQRVGIIRALLLNPDILLMDEPFSALDALTREQIGFDLLDIWKEHPKTVLFITHSITEAVLLADRILVMSKRPGTVLDLIDVDLPRPRSQKTINSSRFAELTDLIRGYIYEPNTPA</sequence>
<dbReference type="AlphaFoldDB" id="W1S0I2"/>
<dbReference type="STRING" id="1208321.D104_02150"/>
<dbReference type="PROSITE" id="PS50893">
    <property type="entry name" value="ABC_TRANSPORTER_2"/>
    <property type="match status" value="1"/>
</dbReference>
<comment type="similarity">
    <text evidence="1">Belongs to the ABC transporter superfamily.</text>
</comment>
<protein>
    <submittedName>
        <fullName evidence="6">ABC transporter ATP-binding protein</fullName>
    </submittedName>
</protein>
<dbReference type="Pfam" id="PF00005">
    <property type="entry name" value="ABC_tran"/>
    <property type="match status" value="1"/>
</dbReference>
<dbReference type="Proteomes" id="UP000018857">
    <property type="component" value="Unassembled WGS sequence"/>
</dbReference>
<dbReference type="EMBL" id="AYOZ01000001">
    <property type="protein sequence ID" value="ETI62565.1"/>
    <property type="molecule type" value="Genomic_DNA"/>
</dbReference>
<dbReference type="SMART" id="SM00382">
    <property type="entry name" value="AAA"/>
    <property type="match status" value="1"/>
</dbReference>
<dbReference type="InterPro" id="IPR050166">
    <property type="entry name" value="ABC_transporter_ATP-bind"/>
</dbReference>
<dbReference type="PROSITE" id="PS00211">
    <property type="entry name" value="ABC_TRANSPORTER_1"/>
    <property type="match status" value="1"/>
</dbReference>
<organism evidence="6 7">
    <name type="scientific">Marinomonas profundimaris</name>
    <dbReference type="NCBI Taxonomy" id="1208321"/>
    <lineage>
        <taxon>Bacteria</taxon>
        <taxon>Pseudomonadati</taxon>
        <taxon>Pseudomonadota</taxon>
        <taxon>Gammaproteobacteria</taxon>
        <taxon>Oceanospirillales</taxon>
        <taxon>Oceanospirillaceae</taxon>
        <taxon>Marinomonas</taxon>
    </lineage>
</organism>
<evidence type="ECO:0000256" key="2">
    <source>
        <dbReference type="ARBA" id="ARBA00022448"/>
    </source>
</evidence>